<dbReference type="Proteomes" id="UP000255297">
    <property type="component" value="Unassembled WGS sequence"/>
</dbReference>
<evidence type="ECO:0000256" key="1">
    <source>
        <dbReference type="SAM" id="SignalP"/>
    </source>
</evidence>
<feature type="chain" id="PRO_5016805644" evidence="1">
    <location>
        <begin position="20"/>
        <end position="93"/>
    </location>
</feature>
<organism evidence="2 3">
    <name type="scientific">Legionella wadsworthii</name>
    <dbReference type="NCBI Taxonomy" id="28088"/>
    <lineage>
        <taxon>Bacteria</taxon>
        <taxon>Pseudomonadati</taxon>
        <taxon>Pseudomonadota</taxon>
        <taxon>Gammaproteobacteria</taxon>
        <taxon>Legionellales</taxon>
        <taxon>Legionellaceae</taxon>
        <taxon>Legionella</taxon>
    </lineage>
</organism>
<dbReference type="EMBL" id="UGPB01000001">
    <property type="protein sequence ID" value="STY28312.1"/>
    <property type="molecule type" value="Genomic_DNA"/>
</dbReference>
<dbReference type="STRING" id="1122170.GCA_000701265_02195"/>
<keyword evidence="1" id="KW-0732">Signal</keyword>
<dbReference type="RefSeq" id="WP_031562749.1">
    <property type="nucleotide sequence ID" value="NZ_CAAAIS010000002.1"/>
</dbReference>
<feature type="signal peptide" evidence="1">
    <location>
        <begin position="1"/>
        <end position="19"/>
    </location>
</feature>
<sequence>MNKLMMYSLLILLSTEALGDSIIVNKTHSWQRIPITINAEKKYVVEGTVPEGNFYYTYPGYRCIKEKTNIVGVNAVVYHAEVPGQSDIYCYPE</sequence>
<proteinExistence type="predicted"/>
<evidence type="ECO:0000313" key="3">
    <source>
        <dbReference type="Proteomes" id="UP000255297"/>
    </source>
</evidence>
<evidence type="ECO:0000313" key="2">
    <source>
        <dbReference type="EMBL" id="STY28312.1"/>
    </source>
</evidence>
<dbReference type="AlphaFoldDB" id="A0A378LR47"/>
<reference evidence="2 3" key="1">
    <citation type="submission" date="2018-06" db="EMBL/GenBank/DDBJ databases">
        <authorList>
            <consortium name="Pathogen Informatics"/>
            <person name="Doyle S."/>
        </authorList>
    </citation>
    <scope>NUCLEOTIDE SEQUENCE [LARGE SCALE GENOMIC DNA]</scope>
    <source>
        <strain evidence="2 3">NCTC11532</strain>
    </source>
</reference>
<keyword evidence="3" id="KW-1185">Reference proteome</keyword>
<protein>
    <submittedName>
        <fullName evidence="2">Secreted protein</fullName>
    </submittedName>
</protein>
<name>A0A378LR47_9GAMM</name>
<accession>A0A378LR47</accession>
<gene>
    <name evidence="2" type="ORF">NCTC11532_00482</name>
</gene>